<evidence type="ECO:0000256" key="6">
    <source>
        <dbReference type="ARBA" id="ARBA00023136"/>
    </source>
</evidence>
<evidence type="ECO:0000256" key="1">
    <source>
        <dbReference type="ARBA" id="ARBA00004651"/>
    </source>
</evidence>
<feature type="transmembrane region" description="Helical" evidence="8">
    <location>
        <begin position="340"/>
        <end position="356"/>
    </location>
</feature>
<feature type="transmembrane region" description="Helical" evidence="8">
    <location>
        <begin position="108"/>
        <end position="127"/>
    </location>
</feature>
<feature type="transmembrane region" description="Helical" evidence="8">
    <location>
        <begin position="241"/>
        <end position="265"/>
    </location>
</feature>
<evidence type="ECO:0000256" key="3">
    <source>
        <dbReference type="ARBA" id="ARBA00022692"/>
    </source>
</evidence>
<evidence type="ECO:0000256" key="8">
    <source>
        <dbReference type="SAM" id="Phobius"/>
    </source>
</evidence>
<sequence>METMTTSIILPFLVFFPFLGAVISYIIGRSNKGARDIWCWILSAVIFIASLTLIGKETVYSLRGFCGLGLSFAADGFGVILAVLTGAIWLITTIFSKEYMAAERNRNRYYFFVFLTLGATMGIFLSADLFTTFIFFEIMSFTSFVLVMHDEEDFTVRSAKTYLAVAVIGGLVTLMGLFMMYQKAGTLNMAELTAFMQSRENPAEFYAIGVLILFGFAAKAGLFPLHIWLPNAYTVAPAPSSALLSCLLTKTGVFGTIIVSCKLFLHDAAWGQFILILGIITMVLGAVLAVFSVNLKRTLACSSMSQIGFIIIAIGMQGLLGEHNALAASGTLLHFLNHSLFKLLLFLGAGVIFMNLRELNLNKIRGYGKDKPLLKLIFLMPILGIGGIPLWNGYISKTLIHESMVEYIEVLKEAGQSIAFMKGAEILFLFSGGLTLAYMTKIFVCIFLEDNPYGTPKPVKNAPYISKPMAVILGAIAICLPILGIFPHQTQDALAAMGAHFMNAHTPAHAVHYFAWVNLKGAVISICVGIVVYFLFIRKVLMQKDANGNLVYVDRWPAWCNLEDKVYRPILLTVLPYVGGFFARIAGNLMDDIIALLRIFIFNNDNGRIVPPEDKYFSAYTDYENDHQVYREGFAQSILLIGLGLTIAVIYIIV</sequence>
<feature type="transmembrane region" description="Helical" evidence="8">
    <location>
        <begin position="271"/>
        <end position="291"/>
    </location>
</feature>
<keyword evidence="6 8" id="KW-0472">Membrane</keyword>
<organism evidence="10 11">
    <name type="scientific">Anaerotignum faecicola</name>
    <dbReference type="NCBI Taxonomy" id="2358141"/>
    <lineage>
        <taxon>Bacteria</taxon>
        <taxon>Bacillati</taxon>
        <taxon>Bacillota</taxon>
        <taxon>Clostridia</taxon>
        <taxon>Lachnospirales</taxon>
        <taxon>Anaerotignaceae</taxon>
        <taxon>Anaerotignum</taxon>
    </lineage>
</organism>
<keyword evidence="2" id="KW-1003">Cell membrane</keyword>
<keyword evidence="4 8" id="KW-1133">Transmembrane helix</keyword>
<evidence type="ECO:0000256" key="2">
    <source>
        <dbReference type="ARBA" id="ARBA00022475"/>
    </source>
</evidence>
<dbReference type="InterPro" id="IPR052175">
    <property type="entry name" value="ComplexI-like_HydComp"/>
</dbReference>
<gene>
    <name evidence="10" type="ORF">KGMB03357_13370</name>
</gene>
<feature type="transmembrane region" description="Helical" evidence="8">
    <location>
        <begin position="298"/>
        <end position="320"/>
    </location>
</feature>
<dbReference type="Proteomes" id="UP000287361">
    <property type="component" value="Unassembled WGS sequence"/>
</dbReference>
<dbReference type="InterPro" id="IPR001750">
    <property type="entry name" value="ND/Mrp_TM"/>
</dbReference>
<keyword evidence="3 7" id="KW-0812">Transmembrane</keyword>
<evidence type="ECO:0000256" key="5">
    <source>
        <dbReference type="ARBA" id="ARBA00023002"/>
    </source>
</evidence>
<feature type="transmembrane region" description="Helical" evidence="8">
    <location>
        <begin position="510"/>
        <end position="536"/>
    </location>
</feature>
<evidence type="ECO:0000259" key="9">
    <source>
        <dbReference type="Pfam" id="PF00361"/>
    </source>
</evidence>
<feature type="transmembrane region" description="Helical" evidence="8">
    <location>
        <begin position="376"/>
        <end position="395"/>
    </location>
</feature>
<accession>A0A401LDK9</accession>
<dbReference type="Pfam" id="PF00361">
    <property type="entry name" value="Proton_antipo_M"/>
    <property type="match status" value="1"/>
</dbReference>
<evidence type="ECO:0000256" key="4">
    <source>
        <dbReference type="ARBA" id="ARBA00022989"/>
    </source>
</evidence>
<evidence type="ECO:0000313" key="10">
    <source>
        <dbReference type="EMBL" id="GCB29676.1"/>
    </source>
</evidence>
<feature type="transmembrane region" description="Helical" evidence="8">
    <location>
        <begin position="426"/>
        <end position="448"/>
    </location>
</feature>
<proteinExistence type="predicted"/>
<dbReference type="GO" id="GO:0016491">
    <property type="term" value="F:oxidoreductase activity"/>
    <property type="evidence" value="ECO:0007669"/>
    <property type="project" value="UniProtKB-KW"/>
</dbReference>
<keyword evidence="11" id="KW-1185">Reference proteome</keyword>
<feature type="transmembrane region" description="Helical" evidence="8">
    <location>
        <begin position="161"/>
        <end position="181"/>
    </location>
</feature>
<evidence type="ECO:0000313" key="11">
    <source>
        <dbReference type="Proteomes" id="UP000287361"/>
    </source>
</evidence>
<dbReference type="PANTHER" id="PTHR42682:SF4">
    <property type="entry name" value="NADH-UBIQUINONE_PLASTOQUINONE"/>
    <property type="match status" value="1"/>
</dbReference>
<keyword evidence="5" id="KW-0560">Oxidoreductase</keyword>
<feature type="transmembrane region" description="Helical" evidence="8">
    <location>
        <begin position="6"/>
        <end position="28"/>
    </location>
</feature>
<evidence type="ECO:0000256" key="7">
    <source>
        <dbReference type="RuleBase" id="RU000320"/>
    </source>
</evidence>
<comment type="caution">
    <text evidence="10">The sequence shown here is derived from an EMBL/GenBank/DDBJ whole genome shotgun (WGS) entry which is preliminary data.</text>
</comment>
<feature type="transmembrane region" description="Helical" evidence="8">
    <location>
        <begin position="37"/>
        <end position="56"/>
    </location>
</feature>
<feature type="transmembrane region" description="Helical" evidence="8">
    <location>
        <begin position="133"/>
        <end position="149"/>
    </location>
</feature>
<reference evidence="10 11" key="1">
    <citation type="submission" date="2018-10" db="EMBL/GenBank/DDBJ databases">
        <title>Draft Genome Sequence of Anaerotignum sp. KCTC 15736.</title>
        <authorList>
            <person name="Choi S.H."/>
            <person name="Kim J.S."/>
            <person name="Kang S.W."/>
            <person name="Lee J.S."/>
            <person name="Park S.H."/>
        </authorList>
    </citation>
    <scope>NUCLEOTIDE SEQUENCE [LARGE SCALE GENOMIC DNA]</scope>
    <source>
        <strain evidence="10 11">KCTC 15736</strain>
    </source>
</reference>
<dbReference type="GO" id="GO:0005886">
    <property type="term" value="C:plasma membrane"/>
    <property type="evidence" value="ECO:0007669"/>
    <property type="project" value="UniProtKB-SubCell"/>
</dbReference>
<protein>
    <recommendedName>
        <fullName evidence="9">NADH:quinone oxidoreductase/Mrp antiporter transmembrane domain-containing protein</fullName>
    </recommendedName>
</protein>
<comment type="subcellular location">
    <subcellularLocation>
        <location evidence="1">Cell membrane</location>
        <topology evidence="1">Multi-pass membrane protein</topology>
    </subcellularLocation>
    <subcellularLocation>
        <location evidence="7">Membrane</location>
        <topology evidence="7">Multi-pass membrane protein</topology>
    </subcellularLocation>
</comment>
<dbReference type="EMBL" id="BHVZ01000002">
    <property type="protein sequence ID" value="GCB29676.1"/>
    <property type="molecule type" value="Genomic_DNA"/>
</dbReference>
<dbReference type="PRINTS" id="PR01434">
    <property type="entry name" value="NADHDHGNASE5"/>
</dbReference>
<feature type="transmembrane region" description="Helical" evidence="8">
    <location>
        <begin position="469"/>
        <end position="490"/>
    </location>
</feature>
<dbReference type="PANTHER" id="PTHR42682">
    <property type="entry name" value="HYDROGENASE-4 COMPONENT F"/>
    <property type="match status" value="1"/>
</dbReference>
<feature type="domain" description="NADH:quinone oxidoreductase/Mrp antiporter transmembrane" evidence="9">
    <location>
        <begin position="126"/>
        <end position="406"/>
    </location>
</feature>
<feature type="transmembrane region" description="Helical" evidence="8">
    <location>
        <begin position="634"/>
        <end position="653"/>
    </location>
</feature>
<dbReference type="AlphaFoldDB" id="A0A401LDK9"/>
<feature type="transmembrane region" description="Helical" evidence="8">
    <location>
        <begin position="205"/>
        <end position="229"/>
    </location>
</feature>
<name>A0A401LDK9_9FIRM</name>
<feature type="transmembrane region" description="Helical" evidence="8">
    <location>
        <begin position="76"/>
        <end position="96"/>
    </location>
</feature>